<name>A0A2I4E8E4_JUGRE</name>
<reference evidence="11" key="1">
    <citation type="submission" date="2025-08" db="UniProtKB">
        <authorList>
            <consortium name="RefSeq"/>
        </authorList>
    </citation>
    <scope>IDENTIFICATION</scope>
    <source>
        <tissue evidence="11">Leaves</tissue>
    </source>
</reference>
<dbReference type="Pfam" id="PF25019">
    <property type="entry name" value="LRR_R13L1-DRL21"/>
    <property type="match status" value="1"/>
</dbReference>
<organism evidence="10 11">
    <name type="scientific">Juglans regia</name>
    <name type="common">English walnut</name>
    <dbReference type="NCBI Taxonomy" id="51240"/>
    <lineage>
        <taxon>Eukaryota</taxon>
        <taxon>Viridiplantae</taxon>
        <taxon>Streptophyta</taxon>
        <taxon>Embryophyta</taxon>
        <taxon>Tracheophyta</taxon>
        <taxon>Spermatophyta</taxon>
        <taxon>Magnoliopsida</taxon>
        <taxon>eudicotyledons</taxon>
        <taxon>Gunneridae</taxon>
        <taxon>Pentapetalae</taxon>
        <taxon>rosids</taxon>
        <taxon>fabids</taxon>
        <taxon>Fagales</taxon>
        <taxon>Juglandaceae</taxon>
        <taxon>Juglans</taxon>
    </lineage>
</organism>
<dbReference type="Gene3D" id="3.40.50.300">
    <property type="entry name" value="P-loop containing nucleotide triphosphate hydrolases"/>
    <property type="match status" value="1"/>
</dbReference>
<dbReference type="Proteomes" id="UP000235220">
    <property type="component" value="Chromosome 5"/>
</dbReference>
<dbReference type="PANTHER" id="PTHR36766:SF40">
    <property type="entry name" value="DISEASE RESISTANCE PROTEIN RGA3"/>
    <property type="match status" value="1"/>
</dbReference>
<dbReference type="SUPFAM" id="SSF52058">
    <property type="entry name" value="L domain-like"/>
    <property type="match status" value="2"/>
</dbReference>
<dbReference type="InterPro" id="IPR041118">
    <property type="entry name" value="Rx_N"/>
</dbReference>
<evidence type="ECO:0000256" key="2">
    <source>
        <dbReference type="ARBA" id="ARBA00022737"/>
    </source>
</evidence>
<dbReference type="InterPro" id="IPR042197">
    <property type="entry name" value="Apaf_helical"/>
</dbReference>
<evidence type="ECO:0000256" key="1">
    <source>
        <dbReference type="ARBA" id="ARBA00022614"/>
    </source>
</evidence>
<feature type="domain" description="Disease resistance protein winged helix" evidence="8">
    <location>
        <begin position="417"/>
        <end position="484"/>
    </location>
</feature>
<evidence type="ECO:0000313" key="11">
    <source>
        <dbReference type="RefSeq" id="XP_018815664.1"/>
    </source>
</evidence>
<dbReference type="InterPro" id="IPR036388">
    <property type="entry name" value="WH-like_DNA-bd_sf"/>
</dbReference>
<dbReference type="Gene3D" id="1.10.10.10">
    <property type="entry name" value="Winged helix-like DNA-binding domain superfamily/Winged helix DNA-binding domain"/>
    <property type="match status" value="1"/>
</dbReference>
<evidence type="ECO:0000256" key="5">
    <source>
        <dbReference type="ARBA" id="ARBA00022840"/>
    </source>
</evidence>
<dbReference type="InterPro" id="IPR032675">
    <property type="entry name" value="LRR_dom_sf"/>
</dbReference>
<keyword evidence="5" id="KW-0067">ATP-binding</keyword>
<dbReference type="Gene3D" id="1.10.8.430">
    <property type="entry name" value="Helical domain of apoptotic protease-activating factors"/>
    <property type="match status" value="1"/>
</dbReference>
<dbReference type="PANTHER" id="PTHR36766">
    <property type="entry name" value="PLANT BROAD-SPECTRUM MILDEW RESISTANCE PROTEIN RPW8"/>
    <property type="match status" value="1"/>
</dbReference>
<dbReference type="Pfam" id="PF23559">
    <property type="entry name" value="WHD_DRP"/>
    <property type="match status" value="1"/>
</dbReference>
<keyword evidence="4" id="KW-0611">Plant defense</keyword>
<dbReference type="Gramene" id="Jr05_00320_p1">
    <property type="protein sequence ID" value="cds.Jr05_00320_p1"/>
    <property type="gene ID" value="Jr05_00320"/>
</dbReference>
<evidence type="ECO:0000259" key="9">
    <source>
        <dbReference type="Pfam" id="PF25019"/>
    </source>
</evidence>
<protein>
    <submittedName>
        <fullName evidence="11">Disease resistance protein At3g14460</fullName>
    </submittedName>
</protein>
<keyword evidence="3" id="KW-0547">Nucleotide-binding</keyword>
<accession>A0A2I4E8E4</accession>
<dbReference type="GO" id="GO:0043531">
    <property type="term" value="F:ADP binding"/>
    <property type="evidence" value="ECO:0007669"/>
    <property type="project" value="InterPro"/>
</dbReference>
<keyword evidence="1" id="KW-0433">Leucine-rich repeat</keyword>
<dbReference type="GO" id="GO:0006952">
    <property type="term" value="P:defense response"/>
    <property type="evidence" value="ECO:0007669"/>
    <property type="project" value="UniProtKB-KW"/>
</dbReference>
<dbReference type="Gene3D" id="3.80.10.10">
    <property type="entry name" value="Ribonuclease Inhibitor"/>
    <property type="match status" value="3"/>
</dbReference>
<dbReference type="FunFam" id="3.40.50.300:FF:001091">
    <property type="entry name" value="Probable disease resistance protein At1g61300"/>
    <property type="match status" value="1"/>
</dbReference>
<dbReference type="InterPro" id="IPR027417">
    <property type="entry name" value="P-loop_NTPase"/>
</dbReference>
<dbReference type="FunCoup" id="A0A2I4E8E4">
    <property type="interactions" value="682"/>
</dbReference>
<feature type="domain" description="Disease resistance N-terminal" evidence="7">
    <location>
        <begin position="14"/>
        <end position="92"/>
    </location>
</feature>
<evidence type="ECO:0000256" key="4">
    <source>
        <dbReference type="ARBA" id="ARBA00022821"/>
    </source>
</evidence>
<dbReference type="InterPro" id="IPR058922">
    <property type="entry name" value="WHD_DRP"/>
</dbReference>
<dbReference type="GO" id="GO:0051707">
    <property type="term" value="P:response to other organism"/>
    <property type="evidence" value="ECO:0007669"/>
    <property type="project" value="UniProtKB-ARBA"/>
</dbReference>
<dbReference type="KEGG" id="jre:108987233"/>
<feature type="domain" description="NB-ARC" evidence="6">
    <location>
        <begin position="158"/>
        <end position="331"/>
    </location>
</feature>
<dbReference type="InterPro" id="IPR056789">
    <property type="entry name" value="LRR_R13L1-DRL21"/>
</dbReference>
<sequence length="1267" mass="142890">MATTFAAGVLLPVILDRLASRGFLNFVRGGKLTDELSKLEIKMLSVNAVLEDPEGKPDTNRNVKDWIDDLKDAIYDAEDILEETLINATNASWGKLLNYFFSPAIISKVKKVHDRLALLAEQRDLMDPLQGVGCKSFIRLAPTASLVQEYFILGRDDDKEAIISHLRSIGHCRPDDSKIRVIAIVGTGGIGKTTLGKVVYDDIRVKEHFDIQAWVCVSKKLNMFKVSKTLLEAISSSTCTSKDLNMIQLKLMDELSGKRFLLVLDDVWNMNFTVWNILSNPLKCGAQGSKVIVITRDEDAASIVCADATHHLNPLPDEECWLLFVKYAIQEGSSNNSPLDQELEEIGRQIVRKCKGLPLAIKTIGALLQCNQVVAAWKQVLISDLWDFPNEPILPALILSYKCLPLELKRCFAYCSIFPKAYIFEKDELVLLWMAEGFLKESNKTMEEVGDNYFFDLVSRSFFQQASGSKSSCFVMHDLINDLARFVSEKFSVALESNDSKEIVSKTRYFSYIIDVFEKFEPLCKDARRLRTFLPLELSPRNCDFLLTKRLPRNLFLKLTRLRMLSLSHYQDYMIELPESIENIIYLRYLDLSFTKVGKLPDSICELINLQTLKLSGCRDLSLLPREMRKLVNLRHLDITGTRIEYMPIELSRLECLRTLTTFVVGKDGGSCIGELGKLKNLQGKLSILELQNITSGKDAWDASLKSMENIEKLELKWNAVDNISENQRIILDNLQPHTNLKSLTINYYGGNSFPDWLGHQSYRNITSLHLEKCKYCCSLPALGQLPHLQDLSIIGFSGVTTVGLDFYGGGSSSIEPFGALEVLKFQQMMKWEEWLPFSAESEAGKAFPRLGELYIDDCPKLKGGLPVGFSSLDKLAIKKCPELVVPLPMTRNTCELELIHCNEVLLKELRSGVQKLAVEGFDALDSLPEGMMNSNDNLQELRITDCFSLMTLPDGSLLSKLKTLEINMCQKLEIPMHSQYSSLERLKLFKTCESLTSFQLDQFPKLSTITTSCCKNLESLAVSERYEYDSMVSWIEIHNCPNFKSFPKGGLRAPNLTYFCLSNCENLSSLPDNMHLLLPSLMCLHVLNCPEIESFPKDGLPSGLNSIIIYCCDKLFANRKGWVLQKLPSLTKLEIGGNSEDLESFPEAGLLSTTLTHLSINGFPNLKSLDREGLQHLTSLQRLRIDYCSTLECIRGVALLASLSHLQINHCPKFKDMPKEGLHCSLSLIQINGCPLLAKQFDGKKGREWHKIAKAHRIMVDGEFIE</sequence>
<dbReference type="InterPro" id="IPR002182">
    <property type="entry name" value="NB-ARC"/>
</dbReference>
<dbReference type="GeneID" id="108987233"/>
<keyword evidence="10" id="KW-1185">Reference proteome</keyword>
<dbReference type="AlphaFoldDB" id="A0A2I4E8E4"/>
<dbReference type="Gene3D" id="1.20.5.4130">
    <property type="match status" value="1"/>
</dbReference>
<dbReference type="FunFam" id="1.10.10.10:FF:000322">
    <property type="entry name" value="Probable disease resistance protein At1g63360"/>
    <property type="match status" value="1"/>
</dbReference>
<keyword evidence="2" id="KW-0677">Repeat</keyword>
<dbReference type="PRINTS" id="PR00364">
    <property type="entry name" value="DISEASERSIST"/>
</dbReference>
<gene>
    <name evidence="11" type="primary">LOC108987233</name>
</gene>
<dbReference type="RefSeq" id="XP_018815664.1">
    <property type="nucleotide sequence ID" value="XM_018960119.2"/>
</dbReference>
<dbReference type="SUPFAM" id="SSF52540">
    <property type="entry name" value="P-loop containing nucleoside triphosphate hydrolases"/>
    <property type="match status" value="1"/>
</dbReference>
<proteinExistence type="predicted"/>
<feature type="domain" description="R13L1/DRL21-like LRR repeat region" evidence="9">
    <location>
        <begin position="673"/>
        <end position="796"/>
    </location>
</feature>
<evidence type="ECO:0000259" key="6">
    <source>
        <dbReference type="Pfam" id="PF00931"/>
    </source>
</evidence>
<dbReference type="Pfam" id="PF00931">
    <property type="entry name" value="NB-ARC"/>
    <property type="match status" value="1"/>
</dbReference>
<evidence type="ECO:0000313" key="10">
    <source>
        <dbReference type="Proteomes" id="UP000235220"/>
    </source>
</evidence>
<dbReference type="OrthoDB" id="1896560at2759"/>
<dbReference type="Pfam" id="PF18052">
    <property type="entry name" value="Rx_N"/>
    <property type="match status" value="1"/>
</dbReference>
<evidence type="ECO:0000256" key="3">
    <source>
        <dbReference type="ARBA" id="ARBA00022741"/>
    </source>
</evidence>
<evidence type="ECO:0000259" key="7">
    <source>
        <dbReference type="Pfam" id="PF18052"/>
    </source>
</evidence>
<evidence type="ECO:0000259" key="8">
    <source>
        <dbReference type="Pfam" id="PF23559"/>
    </source>
</evidence>
<dbReference type="GO" id="GO:0005524">
    <property type="term" value="F:ATP binding"/>
    <property type="evidence" value="ECO:0007669"/>
    <property type="project" value="UniProtKB-KW"/>
</dbReference>